<name>A0A371AS06_9FIRM</name>
<evidence type="ECO:0000313" key="4">
    <source>
        <dbReference type="Proteomes" id="UP000255036"/>
    </source>
</evidence>
<dbReference type="InterPro" id="IPR032485">
    <property type="entry name" value="LRP1-like_beta_prop"/>
</dbReference>
<gene>
    <name evidence="3" type="ORF">DWV06_13575</name>
</gene>
<dbReference type="PANTHER" id="PTHR32256">
    <property type="match status" value="1"/>
</dbReference>
<evidence type="ECO:0000259" key="2">
    <source>
        <dbReference type="Pfam" id="PF16472"/>
    </source>
</evidence>
<dbReference type="PANTHER" id="PTHR32256:SF17">
    <property type="entry name" value="EGF-LIKE DOMAIN-CONTAINING PROTEIN"/>
    <property type="match status" value="1"/>
</dbReference>
<dbReference type="AlphaFoldDB" id="A0A371AS06"/>
<protein>
    <submittedName>
        <fullName evidence="3">DUF5050 domain-containing protein</fullName>
    </submittedName>
</protein>
<dbReference type="Pfam" id="PF16472">
    <property type="entry name" value="DUF5050"/>
    <property type="match status" value="1"/>
</dbReference>
<accession>A0A371AS06</accession>
<evidence type="ECO:0000256" key="1">
    <source>
        <dbReference type="SAM" id="Phobius"/>
    </source>
</evidence>
<sequence length="340" mass="39192">MKKKKFSLKSTLTILFSIILILGGLIITVVFFNRTHFNPKDSLGNTPGNLNNKGLFCEYKNKIYFSNPYDNNALYVMNSDGSNVTILNSDQVSGINVYGNYIFYSRNNQGNKSDFSFLQINTKSLCRTNLDGKNLNVLDSEPTQYPALIGNYLYYQHFDKSNIASLYQVKIDGTEKKQLLKEPVIPTGISKNGLYYNNVIENLHMFLYNPITEDTSKLYSENSFFIVPDGEFIYFINCNQNYTLCRYNINTKEVQQLTSDRVDCYNICNNNIYYQTAEKNNYGLYRCEKDGANPILIKKGVFTNINVTSKMIFFQKFRQDTPIYYISTDGDLEVQTFTPQ</sequence>
<keyword evidence="4" id="KW-1185">Reference proteome</keyword>
<dbReference type="SUPFAM" id="SSF69304">
    <property type="entry name" value="Tricorn protease N-terminal domain"/>
    <property type="match status" value="1"/>
</dbReference>
<dbReference type="InterPro" id="IPR053369">
    <property type="entry name" value="SrfA-induced_signal"/>
</dbReference>
<dbReference type="OrthoDB" id="1874702at2"/>
<keyword evidence="1" id="KW-1133">Transmembrane helix</keyword>
<reference evidence="3 4" key="1">
    <citation type="submission" date="2018-07" db="EMBL/GenBank/DDBJ databases">
        <title>Anaerosacharophilus polymeroproducens gen. nov. sp. nov., an anaerobic bacterium isolated from salt field.</title>
        <authorList>
            <person name="Kim W."/>
            <person name="Yang S.-H."/>
            <person name="Oh J."/>
            <person name="Lee J.-H."/>
            <person name="Kwon K.K."/>
        </authorList>
    </citation>
    <scope>NUCLEOTIDE SEQUENCE [LARGE SCALE GENOMIC DNA]</scope>
    <source>
        <strain evidence="3 4">MCWD5</strain>
    </source>
</reference>
<feature type="domain" description="Prolow-density lipoprotein receptor-related protein 1-like beta-propeller" evidence="2">
    <location>
        <begin position="45"/>
        <end position="326"/>
    </location>
</feature>
<evidence type="ECO:0000313" key="3">
    <source>
        <dbReference type="EMBL" id="RDU22322.1"/>
    </source>
</evidence>
<feature type="transmembrane region" description="Helical" evidence="1">
    <location>
        <begin position="12"/>
        <end position="32"/>
    </location>
</feature>
<proteinExistence type="predicted"/>
<dbReference type="Proteomes" id="UP000255036">
    <property type="component" value="Unassembled WGS sequence"/>
</dbReference>
<keyword evidence="1" id="KW-0812">Transmembrane</keyword>
<comment type="caution">
    <text evidence="3">The sequence shown here is derived from an EMBL/GenBank/DDBJ whole genome shotgun (WGS) entry which is preliminary data.</text>
</comment>
<dbReference type="RefSeq" id="WP_115482732.1">
    <property type="nucleotide sequence ID" value="NZ_QRCT01000049.1"/>
</dbReference>
<organism evidence="3 4">
    <name type="scientific">Anaerosacchariphilus polymeriproducens</name>
    <dbReference type="NCBI Taxonomy" id="1812858"/>
    <lineage>
        <taxon>Bacteria</taxon>
        <taxon>Bacillati</taxon>
        <taxon>Bacillota</taxon>
        <taxon>Clostridia</taxon>
        <taxon>Lachnospirales</taxon>
        <taxon>Lachnospiraceae</taxon>
        <taxon>Anaerosacchariphilus</taxon>
    </lineage>
</organism>
<keyword evidence="1" id="KW-0472">Membrane</keyword>
<dbReference type="EMBL" id="QRCT01000049">
    <property type="protein sequence ID" value="RDU22322.1"/>
    <property type="molecule type" value="Genomic_DNA"/>
</dbReference>